<sequence length="870" mass="97082">MKNHSNLKTTLIISILLIIGIPHLASSQQGATGIDPNVGSGPIIDDPATIRTAEITPEVPFQPTPAAITDDWVLISSDSISFFIPEGEHFAIMYDPQTEELSFQDPNPDLSATQMAAIERAPRWLRADLYDNFRRFDYPIIADWVADEILNAPDPYVDEVAFQAAHIAPGVLGGNTYLQLLLENSQWVYEIDSSLNYVELVDYGVSNDDDYWTTAVYTTIEEGGDTIQVEVDREIYYWYVLHPKLSDEMPTYINPETGYPADPPVGVFWRDYLWHHADPGYPLFSEQFGDCDFLWARSTGPNDAIATANQWVSDVMNWNVGPERPIQPVRIYALHQGYCGEHSDIRGAAGRVALIPSVCTTNFCEDHVWNEFWEREWIHWDGGSVNTPLMYENSWGKTLSAVFNWRGDGSVWTVTERYSEDVCTLNVMVYDSLGKPADSERITIQSNALWGGMYYATWGVTNSEGIVTFLLGDDQNYYLRIDGPLGAYPFSGGYAWVVGSTQPGAVYDFEHTFDAYTPDLEVSQAPDYPNPDEDYLVEIIYECEYETEYATYFTYNDFGDKQFPGLTDVFVLNDSNFTAHEAFDPALGFEISHDVSSGTISFVLPTDSPWYTVFSSRELSLTRPWISGVVNVYRNTLNDVSVTLTPYNPPVTVPASGGDFDFNIALTNNEAVPVTYDAWIMVQLPDGTWIGPVLGPVNLTQAGGATLEPDRTQVVPATAPAGTYTYEARVGAYPDEVWSTDSFTFEKLTTGDGIYAANWENSGEGFDQWFTTMPTSSPSELSLMSAFPNPFNNETVISFSLPSSESVRITIYNLLGQEVATLTDQLYAGGTHNVRWDGRNYLNQVVTSGVYLVKMSAGNTNTVQKICFVQ</sequence>
<dbReference type="Gene3D" id="3.10.620.30">
    <property type="match status" value="1"/>
</dbReference>
<comment type="caution">
    <text evidence="2">The sequence shown here is derived from an EMBL/GenBank/DDBJ whole genome shotgun (WGS) entry which is preliminary data.</text>
</comment>
<dbReference type="AlphaFoldDB" id="A0A532V5Q6"/>
<dbReference type="Pfam" id="PF13860">
    <property type="entry name" value="FlgD_ig"/>
    <property type="match status" value="1"/>
</dbReference>
<evidence type="ECO:0000313" key="2">
    <source>
        <dbReference type="EMBL" id="TKJ42544.1"/>
    </source>
</evidence>
<organism evidence="2 3">
    <name type="scientific">candidate division LCP-89 bacterium B3_LCP</name>
    <dbReference type="NCBI Taxonomy" id="2012998"/>
    <lineage>
        <taxon>Bacteria</taxon>
        <taxon>Pseudomonadati</taxon>
        <taxon>Bacteria division LCP-89</taxon>
    </lineage>
</organism>
<dbReference type="NCBIfam" id="TIGR04183">
    <property type="entry name" value="Por_Secre_tail"/>
    <property type="match status" value="1"/>
</dbReference>
<evidence type="ECO:0000313" key="3">
    <source>
        <dbReference type="Proteomes" id="UP000319619"/>
    </source>
</evidence>
<dbReference type="InterPro" id="IPR026444">
    <property type="entry name" value="Secre_tail"/>
</dbReference>
<dbReference type="InterPro" id="IPR025965">
    <property type="entry name" value="FlgD/Vpr_Ig-like"/>
</dbReference>
<protein>
    <recommendedName>
        <fullName evidence="1">FlgD/Vpr Ig-like domain-containing protein</fullName>
    </recommendedName>
</protein>
<name>A0A532V5Q6_UNCL8</name>
<dbReference type="Gene3D" id="2.60.40.4070">
    <property type="match status" value="1"/>
</dbReference>
<dbReference type="Proteomes" id="UP000319619">
    <property type="component" value="Unassembled WGS sequence"/>
</dbReference>
<dbReference type="SUPFAM" id="SSF54001">
    <property type="entry name" value="Cysteine proteinases"/>
    <property type="match status" value="1"/>
</dbReference>
<accession>A0A532V5Q6</accession>
<dbReference type="InterPro" id="IPR038765">
    <property type="entry name" value="Papain-like_cys_pep_sf"/>
</dbReference>
<reference evidence="2 3" key="1">
    <citation type="submission" date="2017-06" db="EMBL/GenBank/DDBJ databases">
        <title>Novel microbial phyla capable of carbon fixation and sulfur reduction in deep-sea sediments.</title>
        <authorList>
            <person name="Huang J."/>
            <person name="Baker B."/>
            <person name="Wang Y."/>
        </authorList>
    </citation>
    <scope>NUCLEOTIDE SEQUENCE [LARGE SCALE GENOMIC DNA]</scope>
    <source>
        <strain evidence="2">B3_LCP</strain>
    </source>
</reference>
<dbReference type="Gene3D" id="2.60.40.3880">
    <property type="match status" value="1"/>
</dbReference>
<proteinExistence type="predicted"/>
<gene>
    <name evidence="2" type="ORF">CEE37_02320</name>
</gene>
<feature type="domain" description="FlgD/Vpr Ig-like" evidence="1">
    <location>
        <begin position="797"/>
        <end position="859"/>
    </location>
</feature>
<dbReference type="EMBL" id="NJBN01000001">
    <property type="protein sequence ID" value="TKJ42544.1"/>
    <property type="molecule type" value="Genomic_DNA"/>
</dbReference>
<evidence type="ECO:0000259" key="1">
    <source>
        <dbReference type="Pfam" id="PF13860"/>
    </source>
</evidence>